<dbReference type="Proteomes" id="UP000318017">
    <property type="component" value="Chromosome"/>
</dbReference>
<accession>A0A518GC75</accession>
<feature type="transmembrane region" description="Helical" evidence="6">
    <location>
        <begin position="295"/>
        <end position="311"/>
    </location>
</feature>
<dbReference type="KEGG" id="ahel:Q31a_45740"/>
<feature type="transmembrane region" description="Helical" evidence="6">
    <location>
        <begin position="96"/>
        <end position="119"/>
    </location>
</feature>
<keyword evidence="3 6" id="KW-0812">Transmembrane</keyword>
<dbReference type="PANTHER" id="PTHR32196">
    <property type="entry name" value="ABC TRANSPORTER PERMEASE PROTEIN YPHD-RELATED-RELATED"/>
    <property type="match status" value="1"/>
</dbReference>
<keyword evidence="8" id="KW-1185">Reference proteome</keyword>
<dbReference type="CDD" id="cd06579">
    <property type="entry name" value="TM_PBP1_transp_AraH_like"/>
    <property type="match status" value="1"/>
</dbReference>
<dbReference type="EMBL" id="CP036298">
    <property type="protein sequence ID" value="QDV26202.1"/>
    <property type="molecule type" value="Genomic_DNA"/>
</dbReference>
<feature type="transmembrane region" description="Helical" evidence="6">
    <location>
        <begin position="266"/>
        <end position="283"/>
    </location>
</feature>
<dbReference type="GO" id="GO:0005886">
    <property type="term" value="C:plasma membrane"/>
    <property type="evidence" value="ECO:0007669"/>
    <property type="project" value="UniProtKB-SubCell"/>
</dbReference>
<name>A0A518GC75_9BACT</name>
<evidence type="ECO:0000256" key="2">
    <source>
        <dbReference type="ARBA" id="ARBA00022475"/>
    </source>
</evidence>
<comment type="subcellular location">
    <subcellularLocation>
        <location evidence="1">Cell membrane</location>
        <topology evidence="1">Multi-pass membrane protein</topology>
    </subcellularLocation>
</comment>
<evidence type="ECO:0000313" key="8">
    <source>
        <dbReference type="Proteomes" id="UP000318017"/>
    </source>
</evidence>
<feature type="transmembrane region" description="Helical" evidence="6">
    <location>
        <begin position="240"/>
        <end position="259"/>
    </location>
</feature>
<sequence length="319" mass="32998">MTAKYIHSSLLQYAGLLTALLLLCLFFSVQTESFFQIGTARLIANQIPELTLVAVGMTLVLVIGQIDLSVGSVMALAGAVLGVLMAKYDWPLWSAILASLLSGAACGLVTGVISVGFRIPSFIVSLGMLEIARGATRRLLDSNTLTIGSDIAIVSEPIQGVGLSPAFLLAITAVLAVQFFLTRTVFGRYCIAIGTNAEAVRMSGIRTAPIAIGVFTLSGLLCGLAGLAPTSLMEAADPGAGIGIELSAIAACVIGGTSLMGGRGNAISTFLGVLVIAVLQTGLSRMSVEDANKQIVTGVVIIIAVLIDTLRRRWDTSSV</sequence>
<protein>
    <submittedName>
        <fullName evidence="7">Ribose transport system permease protein RbsC</fullName>
    </submittedName>
</protein>
<evidence type="ECO:0000256" key="4">
    <source>
        <dbReference type="ARBA" id="ARBA00022989"/>
    </source>
</evidence>
<dbReference type="InterPro" id="IPR001851">
    <property type="entry name" value="ABC_transp_permease"/>
</dbReference>
<feature type="transmembrane region" description="Helical" evidence="6">
    <location>
        <begin position="166"/>
        <end position="186"/>
    </location>
</feature>
<evidence type="ECO:0000256" key="6">
    <source>
        <dbReference type="SAM" id="Phobius"/>
    </source>
</evidence>
<feature type="transmembrane region" description="Helical" evidence="6">
    <location>
        <begin position="207"/>
        <end position="228"/>
    </location>
</feature>
<proteinExistence type="predicted"/>
<reference evidence="7 8" key="1">
    <citation type="submission" date="2019-02" db="EMBL/GenBank/DDBJ databases">
        <title>Deep-cultivation of Planctomycetes and their phenomic and genomic characterization uncovers novel biology.</title>
        <authorList>
            <person name="Wiegand S."/>
            <person name="Jogler M."/>
            <person name="Boedeker C."/>
            <person name="Pinto D."/>
            <person name="Vollmers J."/>
            <person name="Rivas-Marin E."/>
            <person name="Kohn T."/>
            <person name="Peeters S.H."/>
            <person name="Heuer A."/>
            <person name="Rast P."/>
            <person name="Oberbeckmann S."/>
            <person name="Bunk B."/>
            <person name="Jeske O."/>
            <person name="Meyerdierks A."/>
            <person name="Storesund J.E."/>
            <person name="Kallscheuer N."/>
            <person name="Luecker S."/>
            <person name="Lage O.M."/>
            <person name="Pohl T."/>
            <person name="Merkel B.J."/>
            <person name="Hornburger P."/>
            <person name="Mueller R.-W."/>
            <person name="Bruemmer F."/>
            <person name="Labrenz M."/>
            <person name="Spormann A.M."/>
            <person name="Op den Camp H."/>
            <person name="Overmann J."/>
            <person name="Amann R."/>
            <person name="Jetten M.S.M."/>
            <person name="Mascher T."/>
            <person name="Medema M.H."/>
            <person name="Devos D.P."/>
            <person name="Kaster A.-K."/>
            <person name="Ovreas L."/>
            <person name="Rohde M."/>
            <person name="Galperin M.Y."/>
            <person name="Jogler C."/>
        </authorList>
    </citation>
    <scope>NUCLEOTIDE SEQUENCE [LARGE SCALE GENOMIC DNA]</scope>
    <source>
        <strain evidence="7 8">Q31a</strain>
    </source>
</reference>
<gene>
    <name evidence="7" type="primary">rbsC_2</name>
    <name evidence="7" type="ORF">Q31a_45740</name>
</gene>
<keyword evidence="5 6" id="KW-0472">Membrane</keyword>
<keyword evidence="2" id="KW-1003">Cell membrane</keyword>
<dbReference type="RefSeq" id="WP_231690864.1">
    <property type="nucleotide sequence ID" value="NZ_CP036298.1"/>
</dbReference>
<dbReference type="Pfam" id="PF02653">
    <property type="entry name" value="BPD_transp_2"/>
    <property type="match status" value="1"/>
</dbReference>
<evidence type="ECO:0000256" key="1">
    <source>
        <dbReference type="ARBA" id="ARBA00004651"/>
    </source>
</evidence>
<dbReference type="PANTHER" id="PTHR32196:SF72">
    <property type="entry name" value="RIBOSE IMPORT PERMEASE PROTEIN RBSC"/>
    <property type="match status" value="1"/>
</dbReference>
<organism evidence="7 8">
    <name type="scientific">Aureliella helgolandensis</name>
    <dbReference type="NCBI Taxonomy" id="2527968"/>
    <lineage>
        <taxon>Bacteria</taxon>
        <taxon>Pseudomonadati</taxon>
        <taxon>Planctomycetota</taxon>
        <taxon>Planctomycetia</taxon>
        <taxon>Pirellulales</taxon>
        <taxon>Pirellulaceae</taxon>
        <taxon>Aureliella</taxon>
    </lineage>
</organism>
<dbReference type="AlphaFoldDB" id="A0A518GC75"/>
<keyword evidence="4 6" id="KW-1133">Transmembrane helix</keyword>
<evidence type="ECO:0000313" key="7">
    <source>
        <dbReference type="EMBL" id="QDV26202.1"/>
    </source>
</evidence>
<dbReference type="GO" id="GO:0022857">
    <property type="term" value="F:transmembrane transporter activity"/>
    <property type="evidence" value="ECO:0007669"/>
    <property type="project" value="InterPro"/>
</dbReference>
<evidence type="ECO:0000256" key="5">
    <source>
        <dbReference type="ARBA" id="ARBA00023136"/>
    </source>
</evidence>
<evidence type="ECO:0000256" key="3">
    <source>
        <dbReference type="ARBA" id="ARBA00022692"/>
    </source>
</evidence>
<feature type="transmembrane region" description="Helical" evidence="6">
    <location>
        <begin position="55"/>
        <end position="84"/>
    </location>
</feature>